<dbReference type="OrthoDB" id="281861at2"/>
<feature type="transmembrane region" description="Helical" evidence="1">
    <location>
        <begin position="175"/>
        <end position="193"/>
    </location>
</feature>
<gene>
    <name evidence="2" type="ORF">ETAA8_25560</name>
</gene>
<dbReference type="EMBL" id="CP036274">
    <property type="protein sequence ID" value="QDU27468.1"/>
    <property type="molecule type" value="Genomic_DNA"/>
</dbReference>
<dbReference type="Proteomes" id="UP000315017">
    <property type="component" value="Chromosome"/>
</dbReference>
<evidence type="ECO:0000313" key="3">
    <source>
        <dbReference type="Proteomes" id="UP000315017"/>
    </source>
</evidence>
<protein>
    <submittedName>
        <fullName evidence="2">Uncharacterized protein</fullName>
    </submittedName>
</protein>
<evidence type="ECO:0000313" key="2">
    <source>
        <dbReference type="EMBL" id="QDU27468.1"/>
    </source>
</evidence>
<proteinExistence type="predicted"/>
<feature type="transmembrane region" description="Helical" evidence="1">
    <location>
        <begin position="135"/>
        <end position="155"/>
    </location>
</feature>
<sequence length="229" mass="25342">MSRIFLVLAAIAWLSLAANFFIGLWIGDFNSVAASYRAANEEYKQAKFDPQSPADKKAAAEKNLKAAADSLDVPRYRMTLHFYVGVASSLLVVLVNSVTVTYFVGTSKWCREVGETYSLQEELQARSTLIKRKTFPWAAGSMVAIVVLVFLGGLSDPSIPLNQAQPGRSADMVQWHYLMAMLTLAFIAVSFFVQALRIAENYRAIEAILAEVRKIRIEKGLPVSEEAAR</sequence>
<accession>A0A517YB44</accession>
<reference evidence="2 3" key="1">
    <citation type="submission" date="2019-02" db="EMBL/GenBank/DDBJ databases">
        <title>Deep-cultivation of Planctomycetes and their phenomic and genomic characterization uncovers novel biology.</title>
        <authorList>
            <person name="Wiegand S."/>
            <person name="Jogler M."/>
            <person name="Boedeker C."/>
            <person name="Pinto D."/>
            <person name="Vollmers J."/>
            <person name="Rivas-Marin E."/>
            <person name="Kohn T."/>
            <person name="Peeters S.H."/>
            <person name="Heuer A."/>
            <person name="Rast P."/>
            <person name="Oberbeckmann S."/>
            <person name="Bunk B."/>
            <person name="Jeske O."/>
            <person name="Meyerdierks A."/>
            <person name="Storesund J.E."/>
            <person name="Kallscheuer N."/>
            <person name="Luecker S."/>
            <person name="Lage O.M."/>
            <person name="Pohl T."/>
            <person name="Merkel B.J."/>
            <person name="Hornburger P."/>
            <person name="Mueller R.-W."/>
            <person name="Bruemmer F."/>
            <person name="Labrenz M."/>
            <person name="Spormann A.M."/>
            <person name="Op den Camp H."/>
            <person name="Overmann J."/>
            <person name="Amann R."/>
            <person name="Jetten M.S.M."/>
            <person name="Mascher T."/>
            <person name="Medema M.H."/>
            <person name="Devos D.P."/>
            <person name="Kaster A.-K."/>
            <person name="Ovreas L."/>
            <person name="Rohde M."/>
            <person name="Galperin M.Y."/>
            <person name="Jogler C."/>
        </authorList>
    </citation>
    <scope>NUCLEOTIDE SEQUENCE [LARGE SCALE GENOMIC DNA]</scope>
    <source>
        <strain evidence="2 3">ETA_A8</strain>
    </source>
</reference>
<dbReference type="RefSeq" id="WP_145088325.1">
    <property type="nucleotide sequence ID" value="NZ_CP036274.1"/>
</dbReference>
<dbReference type="KEGG" id="aagg:ETAA8_25560"/>
<evidence type="ECO:0000256" key="1">
    <source>
        <dbReference type="SAM" id="Phobius"/>
    </source>
</evidence>
<keyword evidence="1" id="KW-0812">Transmembrane</keyword>
<keyword evidence="1" id="KW-0472">Membrane</keyword>
<keyword evidence="1" id="KW-1133">Transmembrane helix</keyword>
<organism evidence="2 3">
    <name type="scientific">Anatilimnocola aggregata</name>
    <dbReference type="NCBI Taxonomy" id="2528021"/>
    <lineage>
        <taxon>Bacteria</taxon>
        <taxon>Pseudomonadati</taxon>
        <taxon>Planctomycetota</taxon>
        <taxon>Planctomycetia</taxon>
        <taxon>Pirellulales</taxon>
        <taxon>Pirellulaceae</taxon>
        <taxon>Anatilimnocola</taxon>
    </lineage>
</organism>
<dbReference type="AlphaFoldDB" id="A0A517YB44"/>
<name>A0A517YB44_9BACT</name>
<keyword evidence="3" id="KW-1185">Reference proteome</keyword>
<feature type="transmembrane region" description="Helical" evidence="1">
    <location>
        <begin position="80"/>
        <end position="104"/>
    </location>
</feature>